<reference evidence="3" key="1">
    <citation type="submission" date="2021-01" db="EMBL/GenBank/DDBJ databases">
        <authorList>
            <consortium name="Genoscope - CEA"/>
            <person name="William W."/>
        </authorList>
    </citation>
    <scope>NUCLEOTIDE SEQUENCE</scope>
</reference>
<evidence type="ECO:0000313" key="4">
    <source>
        <dbReference type="Proteomes" id="UP000683925"/>
    </source>
</evidence>
<evidence type="ECO:0000256" key="1">
    <source>
        <dbReference type="SAM" id="Coils"/>
    </source>
</evidence>
<feature type="transmembrane region" description="Helical" evidence="2">
    <location>
        <begin position="64"/>
        <end position="82"/>
    </location>
</feature>
<proteinExistence type="predicted"/>
<comment type="caution">
    <text evidence="3">The sequence shown here is derived from an EMBL/GenBank/DDBJ whole genome shotgun (WGS) entry which is preliminary data.</text>
</comment>
<dbReference type="PANTHER" id="PTHR11319:SF35">
    <property type="entry name" value="OUTER MEMBRANE PROTEIN PMPC-RELATED"/>
    <property type="match status" value="1"/>
</dbReference>
<feature type="coiled-coil region" evidence="1">
    <location>
        <begin position="120"/>
        <end position="147"/>
    </location>
</feature>
<dbReference type="PANTHER" id="PTHR11319">
    <property type="entry name" value="G PROTEIN-COUPLED RECEPTOR-RELATED"/>
    <property type="match status" value="1"/>
</dbReference>
<gene>
    <name evidence="3" type="ORF">POCTA_138.1.T0100025</name>
</gene>
<name>A0A8S1SH42_PAROT</name>
<protein>
    <submittedName>
        <fullName evidence="3">Uncharacterized protein</fullName>
    </submittedName>
</protein>
<keyword evidence="2" id="KW-0472">Membrane</keyword>
<evidence type="ECO:0000256" key="2">
    <source>
        <dbReference type="SAM" id="Phobius"/>
    </source>
</evidence>
<keyword evidence="2" id="KW-1133">Transmembrane helix</keyword>
<dbReference type="OrthoDB" id="10459754at2759"/>
<keyword evidence="1" id="KW-0175">Coiled coil</keyword>
<organism evidence="3 4">
    <name type="scientific">Paramecium octaurelia</name>
    <dbReference type="NCBI Taxonomy" id="43137"/>
    <lineage>
        <taxon>Eukaryota</taxon>
        <taxon>Sar</taxon>
        <taxon>Alveolata</taxon>
        <taxon>Ciliophora</taxon>
        <taxon>Intramacronucleata</taxon>
        <taxon>Oligohymenophorea</taxon>
        <taxon>Peniculida</taxon>
        <taxon>Parameciidae</taxon>
        <taxon>Paramecium</taxon>
    </lineage>
</organism>
<accession>A0A8S1SH42</accession>
<sequence>MLLKTTLLGICVEIYQILAINNKPYIISKFNNLDLKSGQICLIAIFLAASLYESQVLQNNFFSMIFQVLLILLLFQLSLPFIKEIVIIYSKKYSLPILTKIHPMLKKSKINLFRKIGIYLDKEFEKRKNLQMNIKKMKSSLKFESRKEVITFTKRPTVKSNSNSRASFIEINNQSQF</sequence>
<dbReference type="EMBL" id="CAJJDP010000009">
    <property type="protein sequence ID" value="CAD8138707.1"/>
    <property type="molecule type" value="Genomic_DNA"/>
</dbReference>
<dbReference type="Proteomes" id="UP000683925">
    <property type="component" value="Unassembled WGS sequence"/>
</dbReference>
<keyword evidence="4" id="KW-1185">Reference proteome</keyword>
<keyword evidence="2" id="KW-0812">Transmembrane</keyword>
<evidence type="ECO:0000313" key="3">
    <source>
        <dbReference type="EMBL" id="CAD8138707.1"/>
    </source>
</evidence>
<dbReference type="AlphaFoldDB" id="A0A8S1SH42"/>